<keyword evidence="1" id="KW-0812">Transmembrane</keyword>
<evidence type="ECO:0000313" key="2">
    <source>
        <dbReference type="EMBL" id="SUQ26011.1"/>
    </source>
</evidence>
<dbReference type="NCBIfam" id="TIGR02532">
    <property type="entry name" value="IV_pilin_GFxxxE"/>
    <property type="match status" value="1"/>
</dbReference>
<sequence>MTCSRQGFTLPEVCVALTVFLVGTTALLGGWNFFNREVAGERKRLEEFYDVLSSMESLVANRPDCADSLSVRLTRVPGNPHLAWAVVEREHYSLKRLVRCR</sequence>
<dbReference type="RefSeq" id="WP_181369113.1">
    <property type="nucleotide sequence ID" value="NZ_UHJL01000005.1"/>
</dbReference>
<keyword evidence="1" id="KW-0472">Membrane</keyword>
<dbReference type="AlphaFoldDB" id="A0A380SA56"/>
<keyword evidence="1" id="KW-1133">Transmembrane helix</keyword>
<organism evidence="2 3">
    <name type="scientific">Fibrobacter succinogenes</name>
    <name type="common">Bacteroides succinogenes</name>
    <dbReference type="NCBI Taxonomy" id="833"/>
    <lineage>
        <taxon>Bacteria</taxon>
        <taxon>Pseudomonadati</taxon>
        <taxon>Fibrobacterota</taxon>
        <taxon>Fibrobacteria</taxon>
        <taxon>Fibrobacterales</taxon>
        <taxon>Fibrobacteraceae</taxon>
        <taxon>Fibrobacter</taxon>
    </lineage>
</organism>
<dbReference type="EMBL" id="UHJL01000005">
    <property type="protein sequence ID" value="SUQ26011.1"/>
    <property type="molecule type" value="Genomic_DNA"/>
</dbReference>
<gene>
    <name evidence="2" type="ORF">SAMN05661053_2815</name>
</gene>
<accession>A0A380SA56</accession>
<name>A0A380SA56_FIBSU</name>
<evidence type="ECO:0000256" key="1">
    <source>
        <dbReference type="SAM" id="Phobius"/>
    </source>
</evidence>
<evidence type="ECO:0000313" key="3">
    <source>
        <dbReference type="Proteomes" id="UP000255423"/>
    </source>
</evidence>
<dbReference type="Proteomes" id="UP000255423">
    <property type="component" value="Unassembled WGS sequence"/>
</dbReference>
<protein>
    <submittedName>
        <fullName evidence="2">Prepilin-type N-terminal cleavage/methylation domain-containing protein</fullName>
    </submittedName>
</protein>
<proteinExistence type="predicted"/>
<dbReference type="InterPro" id="IPR012902">
    <property type="entry name" value="N_methyl_site"/>
</dbReference>
<feature type="transmembrane region" description="Helical" evidence="1">
    <location>
        <begin position="15"/>
        <end position="34"/>
    </location>
</feature>
<reference evidence="2 3" key="1">
    <citation type="submission" date="2017-08" db="EMBL/GenBank/DDBJ databases">
        <authorList>
            <person name="de Groot N.N."/>
        </authorList>
    </citation>
    <scope>NUCLEOTIDE SEQUENCE [LARGE SCALE GENOMIC DNA]</scope>
    <source>
        <strain evidence="2 3">HM2</strain>
    </source>
</reference>